<dbReference type="SMART" id="SM00098">
    <property type="entry name" value="alkPPc"/>
    <property type="match status" value="1"/>
</dbReference>
<keyword evidence="1" id="KW-0597">Phosphoprotein</keyword>
<keyword evidence="3" id="KW-0479">Metal-binding</keyword>
<name>A0A219B8A4_9SPHN</name>
<accession>A0A219B8A4</accession>
<feature type="binding site" evidence="3">
    <location>
        <position position="423"/>
    </location>
    <ligand>
        <name>Zn(2+)</name>
        <dbReference type="ChEBI" id="CHEBI:29105"/>
        <label>2</label>
    </ligand>
</feature>
<feature type="active site" description="Phosphoserine intermediate" evidence="2">
    <location>
        <position position="161"/>
    </location>
</feature>
<reference evidence="6" key="1">
    <citation type="submission" date="2017-05" db="EMBL/GenBank/DDBJ databases">
        <authorList>
            <person name="Lin X."/>
        </authorList>
    </citation>
    <scope>NUCLEOTIDE SEQUENCE [LARGE SCALE GENOMIC DNA]</scope>
    <source>
        <strain evidence="6">JLT2012</strain>
    </source>
</reference>
<dbReference type="Pfam" id="PF00245">
    <property type="entry name" value="Alk_phosphatase"/>
    <property type="match status" value="1"/>
</dbReference>
<dbReference type="Proteomes" id="UP000198462">
    <property type="component" value="Unassembled WGS sequence"/>
</dbReference>
<dbReference type="OrthoDB" id="9794455at2"/>
<comment type="cofactor">
    <cofactor evidence="3">
        <name>Mg(2+)</name>
        <dbReference type="ChEBI" id="CHEBI:18420"/>
    </cofactor>
    <text evidence="3">Binds 1 Mg(2+) ion.</text>
</comment>
<evidence type="ECO:0000256" key="2">
    <source>
        <dbReference type="PIRSR" id="PIRSR601952-1"/>
    </source>
</evidence>
<dbReference type="PANTHER" id="PTHR11596">
    <property type="entry name" value="ALKALINE PHOSPHATASE"/>
    <property type="match status" value="1"/>
</dbReference>
<dbReference type="Gene3D" id="3.40.720.10">
    <property type="entry name" value="Alkaline Phosphatase, subunit A"/>
    <property type="match status" value="1"/>
</dbReference>
<dbReference type="PRINTS" id="PR00113">
    <property type="entry name" value="ALKPHPHTASE"/>
</dbReference>
<evidence type="ECO:0008006" key="7">
    <source>
        <dbReference type="Google" id="ProtNLM"/>
    </source>
</evidence>
<feature type="binding site" evidence="3">
    <location>
        <position position="375"/>
    </location>
    <ligand>
        <name>Zn(2+)</name>
        <dbReference type="ChEBI" id="CHEBI:29105"/>
        <label>2</label>
    </ligand>
</feature>
<dbReference type="InterPro" id="IPR001952">
    <property type="entry name" value="Alkaline_phosphatase"/>
</dbReference>
<feature type="binding site" evidence="3">
    <location>
        <position position="379"/>
    </location>
    <ligand>
        <name>Zn(2+)</name>
        <dbReference type="ChEBI" id="CHEBI:29105"/>
        <label>2</label>
    </ligand>
</feature>
<feature type="binding site" evidence="3">
    <location>
        <position position="214"/>
    </location>
    <ligand>
        <name>Mg(2+)</name>
        <dbReference type="ChEBI" id="CHEBI:18420"/>
    </ligand>
</feature>
<feature type="binding site" evidence="3">
    <location>
        <position position="212"/>
    </location>
    <ligand>
        <name>Mg(2+)</name>
        <dbReference type="ChEBI" id="CHEBI:18420"/>
    </ligand>
</feature>
<protein>
    <recommendedName>
        <fullName evidence="7">Alkaline phosphatase</fullName>
    </recommendedName>
</protein>
<sequence>MRQLLRRDICGFERSRPSLSRPSDDLDISSPKEILMLRTLAAACLSAALAMPAAAQDAEARPKNIIVMIADGAGYNMLAATRYWHGRALTADGPAWEKAAMATYALRRDIEPLGLSQNPETVYDSGKNWDAAPVTGASACADGYDAGYAGYEWNRCSAPDSAGTMSAMMTGIRTYNGAINVDGRAEPAKSLAETAKAAGWKVGTLSSVPFTHATVAAGGGAHNRDRDNYHEIASEMLSSETLDFIAGGGNPDYDGDGKVRGENADERYRWISEADWTALKSGESAWTLVEDRDAVRDLASAPQTGRLILLPRVASTLQVERTPVGGDGGDPRLQAPGDTPPIETVPTLAELAAAALSQLEGGDGMFLQIEGGAVDWAMHGNFLGRAIEEYNGFNEAVDLVEAWVDDPDNGSTWDNTLVVVTADHDHLLFGPGNAPFEPIENRGVGKLPGHKWWSGSHSNQLVPFFIRGAGADRVIAEADQIDSARVNGETVGRGRYLTQPELGEALIGLVSD</sequence>
<dbReference type="EMBL" id="NFZT01000001">
    <property type="protein sequence ID" value="OWV34577.1"/>
    <property type="molecule type" value="Genomic_DNA"/>
</dbReference>
<keyword evidence="3" id="KW-0862">Zinc</keyword>
<evidence type="ECO:0000313" key="6">
    <source>
        <dbReference type="Proteomes" id="UP000198462"/>
    </source>
</evidence>
<evidence type="ECO:0000256" key="4">
    <source>
        <dbReference type="RuleBase" id="RU003946"/>
    </source>
</evidence>
<evidence type="ECO:0000256" key="1">
    <source>
        <dbReference type="ARBA" id="ARBA00022553"/>
    </source>
</evidence>
<dbReference type="AlphaFoldDB" id="A0A219B8A4"/>
<feature type="binding site" evidence="3">
    <location>
        <position position="424"/>
    </location>
    <ligand>
        <name>Zn(2+)</name>
        <dbReference type="ChEBI" id="CHEBI:29105"/>
        <label>2</label>
    </ligand>
</feature>
<proteinExistence type="inferred from homology"/>
<keyword evidence="6" id="KW-1185">Reference proteome</keyword>
<comment type="caution">
    <text evidence="5">The sequence shown here is derived from an EMBL/GenBank/DDBJ whole genome shotgun (WGS) entry which is preliminary data.</text>
</comment>
<dbReference type="CDD" id="cd16012">
    <property type="entry name" value="ALP"/>
    <property type="match status" value="1"/>
</dbReference>
<gene>
    <name evidence="5" type="ORF">B5C34_01395</name>
</gene>
<dbReference type="PANTHER" id="PTHR11596:SF5">
    <property type="entry name" value="ALKALINE PHOSPHATASE"/>
    <property type="match status" value="1"/>
</dbReference>
<organism evidence="5 6">
    <name type="scientific">Pacificimonas flava</name>
    <dbReference type="NCBI Taxonomy" id="1234595"/>
    <lineage>
        <taxon>Bacteria</taxon>
        <taxon>Pseudomonadati</taxon>
        <taxon>Pseudomonadota</taxon>
        <taxon>Alphaproteobacteria</taxon>
        <taxon>Sphingomonadales</taxon>
        <taxon>Sphingosinicellaceae</taxon>
        <taxon>Pacificimonas</taxon>
    </lineage>
</organism>
<comment type="cofactor">
    <cofactor evidence="3">
        <name>Zn(2+)</name>
        <dbReference type="ChEBI" id="CHEBI:29105"/>
    </cofactor>
    <text evidence="3">Binds 2 Zn(2+) ions.</text>
</comment>
<comment type="similarity">
    <text evidence="4">Belongs to the alkaline phosphatase family.</text>
</comment>
<feature type="binding site" evidence="3">
    <location>
        <position position="370"/>
    </location>
    <ligand>
        <name>Mg(2+)</name>
        <dbReference type="ChEBI" id="CHEBI:18420"/>
    </ligand>
</feature>
<evidence type="ECO:0000313" key="5">
    <source>
        <dbReference type="EMBL" id="OWV34577.1"/>
    </source>
</evidence>
<dbReference type="GO" id="GO:0046872">
    <property type="term" value="F:metal ion binding"/>
    <property type="evidence" value="ECO:0007669"/>
    <property type="project" value="UniProtKB-KW"/>
</dbReference>
<evidence type="ECO:0000256" key="3">
    <source>
        <dbReference type="PIRSR" id="PIRSR601952-2"/>
    </source>
</evidence>
<dbReference type="InterPro" id="IPR017850">
    <property type="entry name" value="Alkaline_phosphatase_core_sf"/>
</dbReference>
<dbReference type="SUPFAM" id="SSF53649">
    <property type="entry name" value="Alkaline phosphatase-like"/>
    <property type="match status" value="1"/>
</dbReference>
<keyword evidence="3" id="KW-0460">Magnesium</keyword>
<dbReference type="GO" id="GO:0004035">
    <property type="term" value="F:alkaline phosphatase activity"/>
    <property type="evidence" value="ECO:0007669"/>
    <property type="project" value="TreeGrafter"/>
</dbReference>